<proteinExistence type="predicted"/>
<organism evidence="2 3">
    <name type="scientific">Leersia perrieri</name>
    <dbReference type="NCBI Taxonomy" id="77586"/>
    <lineage>
        <taxon>Eukaryota</taxon>
        <taxon>Viridiplantae</taxon>
        <taxon>Streptophyta</taxon>
        <taxon>Embryophyta</taxon>
        <taxon>Tracheophyta</taxon>
        <taxon>Spermatophyta</taxon>
        <taxon>Magnoliopsida</taxon>
        <taxon>Liliopsida</taxon>
        <taxon>Poales</taxon>
        <taxon>Poaceae</taxon>
        <taxon>BOP clade</taxon>
        <taxon>Oryzoideae</taxon>
        <taxon>Oryzeae</taxon>
        <taxon>Oryzinae</taxon>
        <taxon>Leersia</taxon>
    </lineage>
</organism>
<evidence type="ECO:0000256" key="1">
    <source>
        <dbReference type="SAM" id="MobiDB-lite"/>
    </source>
</evidence>
<name>A0A0D9XN60_9ORYZ</name>
<reference evidence="3" key="2">
    <citation type="submission" date="2013-12" db="EMBL/GenBank/DDBJ databases">
        <authorList>
            <person name="Yu Y."/>
            <person name="Lee S."/>
            <person name="de Baynast K."/>
            <person name="Wissotski M."/>
            <person name="Liu L."/>
            <person name="Talag J."/>
            <person name="Goicoechea J."/>
            <person name="Angelova A."/>
            <person name="Jetty R."/>
            <person name="Kudrna D."/>
            <person name="Golser W."/>
            <person name="Rivera L."/>
            <person name="Zhang J."/>
            <person name="Wing R."/>
        </authorList>
    </citation>
    <scope>NUCLEOTIDE SEQUENCE</scope>
</reference>
<dbReference type="HOGENOM" id="CLU_2641657_0_0_1"/>
<dbReference type="EnsemblPlants" id="LPERR11G00300.2">
    <property type="protein sequence ID" value="LPERR11G00300.2"/>
    <property type="gene ID" value="LPERR11G00300"/>
</dbReference>
<reference evidence="2 3" key="1">
    <citation type="submission" date="2012-08" db="EMBL/GenBank/DDBJ databases">
        <title>Oryza genome evolution.</title>
        <authorList>
            <person name="Wing R.A."/>
        </authorList>
    </citation>
    <scope>NUCLEOTIDE SEQUENCE</scope>
</reference>
<reference evidence="2" key="3">
    <citation type="submission" date="2015-04" db="UniProtKB">
        <authorList>
            <consortium name="EnsemblPlants"/>
        </authorList>
    </citation>
    <scope>IDENTIFICATION</scope>
</reference>
<dbReference type="Proteomes" id="UP000032180">
    <property type="component" value="Chromosome 11"/>
</dbReference>
<evidence type="ECO:0000313" key="2">
    <source>
        <dbReference type="EnsemblPlants" id="LPERR11G00300.2"/>
    </source>
</evidence>
<accession>A0A0D9XN60</accession>
<sequence length="77" mass="8118">MDILLAMVHPAETTRSGGSGQMAGRQQRSHGGCLSAAPRPVRLPNRGPYRRPACRPALHACAVLAAGLLLTAPRRPP</sequence>
<protein>
    <submittedName>
        <fullName evidence="2">Uncharacterized protein</fullName>
    </submittedName>
</protein>
<feature type="region of interest" description="Disordered" evidence="1">
    <location>
        <begin position="9"/>
        <end position="48"/>
    </location>
</feature>
<keyword evidence="3" id="KW-1185">Reference proteome</keyword>
<dbReference type="Gramene" id="LPERR11G00300.2">
    <property type="protein sequence ID" value="LPERR11G00300.2"/>
    <property type="gene ID" value="LPERR11G00300"/>
</dbReference>
<evidence type="ECO:0000313" key="3">
    <source>
        <dbReference type="Proteomes" id="UP000032180"/>
    </source>
</evidence>
<dbReference type="AlphaFoldDB" id="A0A0D9XN60"/>